<reference evidence="3" key="1">
    <citation type="submission" date="2018-06" db="EMBL/GenBank/DDBJ databases">
        <authorList>
            <person name="Zhirakovskaya E."/>
        </authorList>
    </citation>
    <scope>NUCLEOTIDE SEQUENCE</scope>
</reference>
<evidence type="ECO:0000256" key="1">
    <source>
        <dbReference type="ARBA" id="ARBA00008791"/>
    </source>
</evidence>
<dbReference type="PANTHER" id="PTHR46268">
    <property type="entry name" value="STRESS RESPONSE PROTEIN NHAX"/>
    <property type="match status" value="1"/>
</dbReference>
<evidence type="ECO:0000313" key="3">
    <source>
        <dbReference type="EMBL" id="VAW24915.1"/>
    </source>
</evidence>
<dbReference type="Gene3D" id="3.40.50.620">
    <property type="entry name" value="HUPs"/>
    <property type="match status" value="1"/>
</dbReference>
<proteinExistence type="inferred from homology"/>
<gene>
    <name evidence="3" type="ORF">MNBD_ALPHA11-154</name>
</gene>
<evidence type="ECO:0000259" key="2">
    <source>
        <dbReference type="Pfam" id="PF00582"/>
    </source>
</evidence>
<protein>
    <submittedName>
        <fullName evidence="3">Universal stress protein family 3</fullName>
    </submittedName>
</protein>
<organism evidence="3">
    <name type="scientific">hydrothermal vent metagenome</name>
    <dbReference type="NCBI Taxonomy" id="652676"/>
    <lineage>
        <taxon>unclassified sequences</taxon>
        <taxon>metagenomes</taxon>
        <taxon>ecological metagenomes</taxon>
    </lineage>
</organism>
<feature type="domain" description="UspA" evidence="2">
    <location>
        <begin position="3"/>
        <end position="137"/>
    </location>
</feature>
<dbReference type="SUPFAM" id="SSF52402">
    <property type="entry name" value="Adenine nucleotide alpha hydrolases-like"/>
    <property type="match status" value="1"/>
</dbReference>
<accession>A0A3B0U228</accession>
<dbReference type="PANTHER" id="PTHR46268:SF6">
    <property type="entry name" value="UNIVERSAL STRESS PROTEIN UP12"/>
    <property type="match status" value="1"/>
</dbReference>
<dbReference type="CDD" id="cd00293">
    <property type="entry name" value="USP-like"/>
    <property type="match status" value="1"/>
</dbReference>
<comment type="similarity">
    <text evidence="1">Belongs to the universal stress protein A family.</text>
</comment>
<dbReference type="InterPro" id="IPR014729">
    <property type="entry name" value="Rossmann-like_a/b/a_fold"/>
</dbReference>
<dbReference type="Pfam" id="PF00582">
    <property type="entry name" value="Usp"/>
    <property type="match status" value="1"/>
</dbReference>
<name>A0A3B0U228_9ZZZZ</name>
<dbReference type="AlphaFoldDB" id="A0A3B0U228"/>
<sequence>MLALDLGESSGSNKHAIETAENLAKNDGAVLHAVTVIPTFSMPIVGSYFPEGFEEKNYELARKELKGQIADDAKDPDSIKRHVVMGSIYDEILKTADRLDCSLIIMEAHRPDLKDYLLGPNAARVVRHAKQSVYVIRS</sequence>
<dbReference type="EMBL" id="UOEQ01000567">
    <property type="protein sequence ID" value="VAW24915.1"/>
    <property type="molecule type" value="Genomic_DNA"/>
</dbReference>
<dbReference type="InterPro" id="IPR006016">
    <property type="entry name" value="UspA"/>
</dbReference>